<evidence type="ECO:0000256" key="1">
    <source>
        <dbReference type="ARBA" id="ARBA00006566"/>
    </source>
</evidence>
<evidence type="ECO:0000313" key="12">
    <source>
        <dbReference type="Proteomes" id="UP000615760"/>
    </source>
</evidence>
<keyword evidence="12" id="KW-1185">Reference proteome</keyword>
<dbReference type="EMBL" id="BMJE01000002">
    <property type="protein sequence ID" value="GGB69040.1"/>
    <property type="molecule type" value="Genomic_DNA"/>
</dbReference>
<dbReference type="PROSITE" id="PS00627">
    <property type="entry name" value="GHMP_KINASES_ATP"/>
    <property type="match status" value="1"/>
</dbReference>
<dbReference type="InterPro" id="IPR006204">
    <property type="entry name" value="GHMP_kinase_N_dom"/>
</dbReference>
<dbReference type="InterPro" id="IPR019741">
    <property type="entry name" value="Galactokinase_CS"/>
</dbReference>
<evidence type="ECO:0000256" key="7">
    <source>
        <dbReference type="NCBIfam" id="TIGR00131"/>
    </source>
</evidence>
<dbReference type="NCBIfam" id="TIGR00131">
    <property type="entry name" value="gal_kin"/>
    <property type="match status" value="1"/>
</dbReference>
<keyword evidence="6" id="KW-0119">Carbohydrate metabolism</keyword>
<keyword evidence="2" id="KW-0808">Transferase</keyword>
<dbReference type="SUPFAM" id="SSF55060">
    <property type="entry name" value="GHMP Kinase, C-terminal domain"/>
    <property type="match status" value="1"/>
</dbReference>
<reference evidence="12" key="1">
    <citation type="journal article" date="2019" name="Int. J. Syst. Evol. Microbiol.">
        <title>The Global Catalogue of Microorganisms (GCM) 10K type strain sequencing project: providing services to taxonomists for standard genome sequencing and annotation.</title>
        <authorList>
            <consortium name="The Broad Institute Genomics Platform"/>
            <consortium name="The Broad Institute Genome Sequencing Center for Infectious Disease"/>
            <person name="Wu L."/>
            <person name="Ma J."/>
        </authorList>
    </citation>
    <scope>NUCLEOTIDE SEQUENCE [LARGE SCALE GENOMIC DNA]</scope>
    <source>
        <strain evidence="12">CGMCC 1.15461</strain>
    </source>
</reference>
<evidence type="ECO:0000259" key="8">
    <source>
        <dbReference type="Pfam" id="PF00288"/>
    </source>
</evidence>
<dbReference type="InterPro" id="IPR019539">
    <property type="entry name" value="GalKase_N"/>
</dbReference>
<dbReference type="Pfam" id="PF08544">
    <property type="entry name" value="GHMP_kinases_C"/>
    <property type="match status" value="1"/>
</dbReference>
<dbReference type="InterPro" id="IPR006206">
    <property type="entry name" value="Mevalonate/galactokinase"/>
</dbReference>
<proteinExistence type="inferred from homology"/>
<comment type="caution">
    <text evidence="11">The sequence shown here is derived from an EMBL/GenBank/DDBJ whole genome shotgun (WGS) entry which is preliminary data.</text>
</comment>
<keyword evidence="4" id="KW-0418">Kinase</keyword>
<dbReference type="Gene3D" id="3.30.230.10">
    <property type="match status" value="1"/>
</dbReference>
<gene>
    <name evidence="11" type="ORF">GCM10007424_06250</name>
</gene>
<dbReference type="Gene3D" id="3.30.70.890">
    <property type="entry name" value="GHMP kinase, C-terminal domain"/>
    <property type="match status" value="1"/>
</dbReference>
<dbReference type="PANTHER" id="PTHR10457:SF7">
    <property type="entry name" value="GALACTOKINASE-RELATED"/>
    <property type="match status" value="1"/>
</dbReference>
<dbReference type="InterPro" id="IPR000705">
    <property type="entry name" value="Galactokinase"/>
</dbReference>
<feature type="domain" description="Galactokinase N-terminal" evidence="10">
    <location>
        <begin position="14"/>
        <end position="60"/>
    </location>
</feature>
<evidence type="ECO:0000256" key="6">
    <source>
        <dbReference type="ARBA" id="ARBA00023144"/>
    </source>
</evidence>
<keyword evidence="3" id="KW-0547">Nucleotide-binding</keyword>
<dbReference type="Pfam" id="PF00288">
    <property type="entry name" value="GHMP_kinases_N"/>
    <property type="match status" value="1"/>
</dbReference>
<dbReference type="PIRSF" id="PIRSF000530">
    <property type="entry name" value="Galactokinase"/>
    <property type="match status" value="1"/>
</dbReference>
<evidence type="ECO:0000256" key="2">
    <source>
        <dbReference type="ARBA" id="ARBA00022679"/>
    </source>
</evidence>
<organism evidence="11 12">
    <name type="scientific">Flavobacterium suaedae</name>
    <dbReference type="NCBI Taxonomy" id="1767027"/>
    <lineage>
        <taxon>Bacteria</taxon>
        <taxon>Pseudomonadati</taxon>
        <taxon>Bacteroidota</taxon>
        <taxon>Flavobacteriia</taxon>
        <taxon>Flavobacteriales</taxon>
        <taxon>Flavobacteriaceae</taxon>
        <taxon>Flavobacterium</taxon>
    </lineage>
</organism>
<dbReference type="PRINTS" id="PR00959">
    <property type="entry name" value="MEVGALKINASE"/>
</dbReference>
<feature type="domain" description="GHMP kinase C-terminal" evidence="9">
    <location>
        <begin position="285"/>
        <end position="367"/>
    </location>
</feature>
<dbReference type="InterPro" id="IPR013750">
    <property type="entry name" value="GHMP_kinase_C_dom"/>
</dbReference>
<dbReference type="InterPro" id="IPR020568">
    <property type="entry name" value="Ribosomal_Su5_D2-typ_SF"/>
</dbReference>
<dbReference type="InterPro" id="IPR036554">
    <property type="entry name" value="GHMP_kinase_C_sf"/>
</dbReference>
<keyword evidence="6" id="KW-0299">Galactose metabolism</keyword>
<comment type="similarity">
    <text evidence="1">Belongs to the GHMP kinase family. GalK subfamily.</text>
</comment>
<evidence type="ECO:0000256" key="3">
    <source>
        <dbReference type="ARBA" id="ARBA00022741"/>
    </source>
</evidence>
<dbReference type="Pfam" id="PF10509">
    <property type="entry name" value="GalKase_gal_bdg"/>
    <property type="match status" value="1"/>
</dbReference>
<dbReference type="EC" id="2.7.1.6" evidence="7"/>
<evidence type="ECO:0000313" key="11">
    <source>
        <dbReference type="EMBL" id="GGB69040.1"/>
    </source>
</evidence>
<protein>
    <recommendedName>
        <fullName evidence="7">Galactokinase</fullName>
        <ecNumber evidence="7">2.7.1.6</ecNumber>
    </recommendedName>
</protein>
<dbReference type="SUPFAM" id="SSF54211">
    <property type="entry name" value="Ribosomal protein S5 domain 2-like"/>
    <property type="match status" value="1"/>
</dbReference>
<dbReference type="PROSITE" id="PS00106">
    <property type="entry name" value="GALACTOKINASE"/>
    <property type="match status" value="1"/>
</dbReference>
<feature type="domain" description="GHMP kinase N-terminal" evidence="8">
    <location>
        <begin position="95"/>
        <end position="183"/>
    </location>
</feature>
<evidence type="ECO:0000256" key="5">
    <source>
        <dbReference type="ARBA" id="ARBA00022840"/>
    </source>
</evidence>
<name>A0ABQ1JLP5_9FLAO</name>
<dbReference type="RefSeq" id="WP_188619793.1">
    <property type="nucleotide sequence ID" value="NZ_BMJE01000002.1"/>
</dbReference>
<dbReference type="InterPro" id="IPR014721">
    <property type="entry name" value="Ribsml_uS5_D2-typ_fold_subgr"/>
</dbReference>
<evidence type="ECO:0000259" key="9">
    <source>
        <dbReference type="Pfam" id="PF08544"/>
    </source>
</evidence>
<keyword evidence="5" id="KW-0067">ATP-binding</keyword>
<accession>A0ABQ1JLP5</accession>
<dbReference type="PANTHER" id="PTHR10457">
    <property type="entry name" value="MEVALONATE KINASE/GALACTOKINASE"/>
    <property type="match status" value="1"/>
</dbReference>
<dbReference type="PRINTS" id="PR00473">
    <property type="entry name" value="GALCTOKINASE"/>
</dbReference>
<dbReference type="InterPro" id="IPR006203">
    <property type="entry name" value="GHMP_knse_ATP-bd_CS"/>
</dbReference>
<evidence type="ECO:0000259" key="10">
    <source>
        <dbReference type="Pfam" id="PF10509"/>
    </source>
</evidence>
<evidence type="ECO:0000256" key="4">
    <source>
        <dbReference type="ARBA" id="ARBA00022777"/>
    </source>
</evidence>
<dbReference type="Proteomes" id="UP000615760">
    <property type="component" value="Unassembled WGS sequence"/>
</dbReference>
<sequence length="390" mass="43844">MSKETLIQQTQGFFQERFKTEPQHVFLSPGRINIIGEHVDYNDGFVLPAAIDKYVCLTISSTDDTTCTIVAKDIEEEYTFNLQYSLHPVDQMWVNYLLGVLSQLKDKGFNLKGFNLAFSSTVPMGAGLSSSAALECGVAFAMNEMFSLELTKQDIALIGQKAEHTYVGVKCGIMDQFASVFGKENKVIKLDCNTLEYEYHNADFKDYSLLLLDSNVKHTHLTSGYNTRREEVEKGIAILKSHFPEVKNFRDYTEEQVESVKEELGDTVYRRCLFVVKEIQRVQDAVKAMDASDFKTLGTLMFETHNGLSENYEVSCEELDFLVDTVRNNDAVIGSRMMGGGFGGCTINLVKKGSEDEVIAQVSKAYKEKFTIELTAYKVAVSEGTHTYKK</sequence>